<keyword evidence="2" id="KW-1185">Reference proteome</keyword>
<accession>Q2SNA0</accession>
<organism evidence="1 2">
    <name type="scientific">Hahella chejuensis (strain KCTC 2396)</name>
    <dbReference type="NCBI Taxonomy" id="349521"/>
    <lineage>
        <taxon>Bacteria</taxon>
        <taxon>Pseudomonadati</taxon>
        <taxon>Pseudomonadota</taxon>
        <taxon>Gammaproteobacteria</taxon>
        <taxon>Oceanospirillales</taxon>
        <taxon>Hahellaceae</taxon>
        <taxon>Hahella</taxon>
    </lineage>
</organism>
<dbReference type="Pfam" id="PF09938">
    <property type="entry name" value="DUF2170"/>
    <property type="match status" value="1"/>
</dbReference>
<dbReference type="EMBL" id="CP000155">
    <property type="protein sequence ID" value="ABC27874.1"/>
    <property type="molecule type" value="Genomic_DNA"/>
</dbReference>
<dbReference type="InterPro" id="IPR019231">
    <property type="entry name" value="DUF2170"/>
</dbReference>
<dbReference type="HOGENOM" id="CLU_1863798_0_0_6"/>
<dbReference type="STRING" id="349521.HCH_00988"/>
<proteinExistence type="predicted"/>
<dbReference type="AlphaFoldDB" id="Q2SNA0"/>
<name>Q2SNA0_HAHCH</name>
<evidence type="ECO:0000313" key="1">
    <source>
        <dbReference type="EMBL" id="ABC27874.1"/>
    </source>
</evidence>
<evidence type="ECO:0000313" key="2">
    <source>
        <dbReference type="Proteomes" id="UP000000238"/>
    </source>
</evidence>
<dbReference type="Proteomes" id="UP000000238">
    <property type="component" value="Chromosome"/>
</dbReference>
<protein>
    <submittedName>
        <fullName evidence="1">Uncharacterized protein conserved in bacteria</fullName>
    </submittedName>
</protein>
<dbReference type="eggNOG" id="COG3789">
    <property type="taxonomic scope" value="Bacteria"/>
</dbReference>
<dbReference type="KEGG" id="hch:HCH_00988"/>
<reference evidence="1 2" key="1">
    <citation type="journal article" date="2005" name="Nucleic Acids Res.">
        <title>Genomic blueprint of Hahella chejuensis, a marine microbe producing an algicidal agent.</title>
        <authorList>
            <person name="Jeong H."/>
            <person name="Yim J.H."/>
            <person name="Lee C."/>
            <person name="Choi S.-H."/>
            <person name="Park Y.K."/>
            <person name="Yoon S.H."/>
            <person name="Hur C.-G."/>
            <person name="Kang H.-Y."/>
            <person name="Kim D."/>
            <person name="Lee H.H."/>
            <person name="Park K.H."/>
            <person name="Park S.-H."/>
            <person name="Park H.-S."/>
            <person name="Lee H.K."/>
            <person name="Oh T.K."/>
            <person name="Kim J.F."/>
        </authorList>
    </citation>
    <scope>NUCLEOTIDE SEQUENCE [LARGE SCALE GENOMIC DNA]</scope>
    <source>
        <strain evidence="1 2">KCTC 2396</strain>
    </source>
</reference>
<dbReference type="RefSeq" id="WP_011394949.1">
    <property type="nucleotide sequence ID" value="NC_007645.1"/>
</dbReference>
<sequence>MSLINDLALKLSDAAYEGHTFDCLPIRGEVEVLQVQVSDLDALPIYVTATETQILCISYLFRKGELLESRLAELNESLLEMSLPMPLSAFAIVDDFYVIYGALSPLSILENVLKELVTLARNANDCFQAFEEYLK</sequence>
<gene>
    <name evidence="1" type="ordered locus">HCH_00988</name>
</gene>